<dbReference type="PROSITE" id="PS00031">
    <property type="entry name" value="NUCLEAR_REC_DBD_1"/>
    <property type="match status" value="1"/>
</dbReference>
<accession>A0A9J7HQI5</accession>
<dbReference type="InterPro" id="IPR000536">
    <property type="entry name" value="Nucl_hrmn_rcpt_lig-bd"/>
</dbReference>
<keyword evidence="3 14" id="KW-0863">Zinc-finger</keyword>
<evidence type="ECO:0000256" key="2">
    <source>
        <dbReference type="ARBA" id="ARBA00022723"/>
    </source>
</evidence>
<dbReference type="OMA" id="PCKEEMS"/>
<evidence type="ECO:0000256" key="12">
    <source>
        <dbReference type="ARBA" id="ARBA00033003"/>
    </source>
</evidence>
<dbReference type="SUPFAM" id="SSF57716">
    <property type="entry name" value="Glucocorticoid receptor-like (DNA-binding domain)"/>
    <property type="match status" value="1"/>
</dbReference>
<gene>
    <name evidence="19 20 21 22" type="primary">LOC118407567</name>
</gene>
<organism evidence="18 21">
    <name type="scientific">Branchiostoma floridae</name>
    <name type="common">Florida lancelet</name>
    <name type="synonym">Amphioxus</name>
    <dbReference type="NCBI Taxonomy" id="7739"/>
    <lineage>
        <taxon>Eukaryota</taxon>
        <taxon>Metazoa</taxon>
        <taxon>Chordata</taxon>
        <taxon>Cephalochordata</taxon>
        <taxon>Leptocardii</taxon>
        <taxon>Amphioxiformes</taxon>
        <taxon>Branchiostomatidae</taxon>
        <taxon>Branchiostoma</taxon>
    </lineage>
</organism>
<dbReference type="OrthoDB" id="5837785at2759"/>
<sequence length="459" mass="51521">MNISPSGVIVPATADTTTEALLAEAYTHGVSLPEPVHSTIKGDPGALLVAAQDCIITFTNFHFPPATVSLPEPVHSTIKGDPGALLVAAQDCNGSFENIPVKRKKGPAPRLTEPELCRVCGDRASGYHYNVLSCEGCKGFFRRSITKNAVYKCKYGGKCEMDMYMRRKCQECRLRKCREVGMLEECLLSEDQIKAKRLRRQSTDPASPAAAATPTLPAKMSPEQTEIVEQLLKAQREVLHPSKEDVEKVTPWPNDSDQSKEAAEARFSHFTDLTILGVQAIVEFSKRIPGFLRLTREDQIVLLKSSAIEILVLDVARRYDEKMDMLYFWNGLPYSRHNFKHAGLTELVNPMYDFSKRIRNVHIDDTAYAILASIIVLSPDRADVSDHHTVEKMQEVFLETLQAYIKTTMPSDRLLLPRILMKLTDLRAINNTHCEQLLALKVENHKIPPLLSEIWDVPQ</sequence>
<evidence type="ECO:0000256" key="8">
    <source>
        <dbReference type="ARBA" id="ARBA00023170"/>
    </source>
</evidence>
<evidence type="ECO:0000256" key="11">
    <source>
        <dbReference type="ARBA" id="ARBA00030794"/>
    </source>
</evidence>
<name>A0A9J7HQI5_BRAFL</name>
<dbReference type="GO" id="GO:0008270">
    <property type="term" value="F:zinc ion binding"/>
    <property type="evidence" value="ECO:0007669"/>
    <property type="project" value="UniProtKB-KW"/>
</dbReference>
<dbReference type="GO" id="GO:0035076">
    <property type="term" value="P:ecdysone receptor signaling pathway"/>
    <property type="evidence" value="ECO:0007669"/>
    <property type="project" value="InterPro"/>
</dbReference>
<dbReference type="GO" id="GO:0000978">
    <property type="term" value="F:RNA polymerase II cis-regulatory region sequence-specific DNA binding"/>
    <property type="evidence" value="ECO:0000318"/>
    <property type="project" value="GO_Central"/>
</dbReference>
<dbReference type="KEGG" id="bfo:118407567"/>
<dbReference type="GO" id="GO:0042632">
    <property type="term" value="P:cholesterol homeostasis"/>
    <property type="evidence" value="ECO:0000318"/>
    <property type="project" value="GO_Central"/>
</dbReference>
<dbReference type="GO" id="GO:0030154">
    <property type="term" value="P:cell differentiation"/>
    <property type="evidence" value="ECO:0000318"/>
    <property type="project" value="GO_Central"/>
</dbReference>
<dbReference type="Gene3D" id="1.10.565.10">
    <property type="entry name" value="Retinoid X Receptor"/>
    <property type="match status" value="1"/>
</dbReference>
<dbReference type="GO" id="GO:0010875">
    <property type="term" value="P:positive regulation of cholesterol efflux"/>
    <property type="evidence" value="ECO:0000318"/>
    <property type="project" value="GO_Central"/>
</dbReference>
<dbReference type="SMART" id="SM00430">
    <property type="entry name" value="HOLI"/>
    <property type="match status" value="1"/>
</dbReference>
<proteinExistence type="inferred from homology"/>
<dbReference type="RefSeq" id="XP_035663942.1">
    <property type="nucleotide sequence ID" value="XM_035808049.1"/>
</dbReference>
<feature type="region of interest" description="Disordered" evidence="15">
    <location>
        <begin position="197"/>
        <end position="222"/>
    </location>
</feature>
<dbReference type="GO" id="GO:0030522">
    <property type="term" value="P:intracellular receptor signaling pathway"/>
    <property type="evidence" value="ECO:0000318"/>
    <property type="project" value="GO_Central"/>
</dbReference>
<dbReference type="InterPro" id="IPR003069">
    <property type="entry name" value="Ecdystd_rcpt"/>
</dbReference>
<keyword evidence="9 14" id="KW-0539">Nucleus</keyword>
<comment type="similarity">
    <text evidence="14">Belongs to the nuclear hormone receptor family.</text>
</comment>
<dbReference type="GO" id="GO:0090575">
    <property type="term" value="C:RNA polymerase II transcription regulator complex"/>
    <property type="evidence" value="ECO:0000318"/>
    <property type="project" value="GO_Central"/>
</dbReference>
<dbReference type="Gene3D" id="3.30.50.10">
    <property type="entry name" value="Erythroid Transcription Factor GATA-1, subunit A"/>
    <property type="match status" value="1"/>
</dbReference>
<dbReference type="PANTHER" id="PTHR24082">
    <property type="entry name" value="NUCLEAR HORMONE RECEPTOR"/>
    <property type="match status" value="1"/>
</dbReference>
<keyword evidence="5 14" id="KW-0805">Transcription regulation</keyword>
<dbReference type="SMART" id="SM00399">
    <property type="entry name" value="ZnF_C4"/>
    <property type="match status" value="1"/>
</dbReference>
<keyword evidence="4 14" id="KW-0862">Zinc</keyword>
<dbReference type="GeneID" id="118407567"/>
<keyword evidence="8 14" id="KW-0675">Receptor</keyword>
<dbReference type="Pfam" id="PF00104">
    <property type="entry name" value="Hormone_recep"/>
    <property type="match status" value="1"/>
</dbReference>
<feature type="domain" description="NR LBD" evidence="17">
    <location>
        <begin position="223"/>
        <end position="459"/>
    </location>
</feature>
<feature type="compositionally biased region" description="Low complexity" evidence="15">
    <location>
        <begin position="205"/>
        <end position="218"/>
    </location>
</feature>
<evidence type="ECO:0000256" key="4">
    <source>
        <dbReference type="ARBA" id="ARBA00022833"/>
    </source>
</evidence>
<protein>
    <recommendedName>
        <fullName evidence="1">Ecdysone receptor</fullName>
    </recommendedName>
    <alternativeName>
        <fullName evidence="10">20-hydroxy-ecdysone receptor</fullName>
    </alternativeName>
    <alternativeName>
        <fullName evidence="11">EcRH</fullName>
    </alternativeName>
    <alternativeName>
        <fullName evidence="12">Ecdysteroid receptor</fullName>
    </alternativeName>
    <alternativeName>
        <fullName evidence="13">Nuclear receptor subfamily 1 group H member 1</fullName>
    </alternativeName>
</protein>
<dbReference type="GO" id="GO:0035100">
    <property type="term" value="F:ecdysone binding"/>
    <property type="evidence" value="ECO:0007669"/>
    <property type="project" value="InterPro"/>
</dbReference>
<dbReference type="InterPro" id="IPR013088">
    <property type="entry name" value="Znf_NHR/GATA"/>
</dbReference>
<dbReference type="InterPro" id="IPR001723">
    <property type="entry name" value="Nuclear_hrmn_rcpt"/>
</dbReference>
<evidence type="ECO:0000313" key="19">
    <source>
        <dbReference type="RefSeq" id="XP_035663938.1"/>
    </source>
</evidence>
<evidence type="ECO:0000256" key="10">
    <source>
        <dbReference type="ARBA" id="ARBA00029963"/>
    </source>
</evidence>
<keyword evidence="2 14" id="KW-0479">Metal-binding</keyword>
<evidence type="ECO:0000256" key="15">
    <source>
        <dbReference type="SAM" id="MobiDB-lite"/>
    </source>
</evidence>
<dbReference type="SUPFAM" id="SSF48508">
    <property type="entry name" value="Nuclear receptor ligand-binding domain"/>
    <property type="match status" value="1"/>
</dbReference>
<evidence type="ECO:0000259" key="16">
    <source>
        <dbReference type="PROSITE" id="PS51030"/>
    </source>
</evidence>
<evidence type="ECO:0000256" key="7">
    <source>
        <dbReference type="ARBA" id="ARBA00023163"/>
    </source>
</evidence>
<evidence type="ECO:0000313" key="20">
    <source>
        <dbReference type="RefSeq" id="XP_035663939.1"/>
    </source>
</evidence>
<evidence type="ECO:0000256" key="13">
    <source>
        <dbReference type="ARBA" id="ARBA00033286"/>
    </source>
</evidence>
<dbReference type="RefSeq" id="XP_035663939.1">
    <property type="nucleotide sequence ID" value="XM_035808046.1"/>
</dbReference>
<dbReference type="AlphaFoldDB" id="A0A9J7HQI5"/>
<evidence type="ECO:0000256" key="6">
    <source>
        <dbReference type="ARBA" id="ARBA00023125"/>
    </source>
</evidence>
<evidence type="ECO:0000256" key="3">
    <source>
        <dbReference type="ARBA" id="ARBA00022771"/>
    </source>
</evidence>
<dbReference type="Proteomes" id="UP000001554">
    <property type="component" value="Unplaced"/>
</dbReference>
<dbReference type="CDD" id="cd06954">
    <property type="entry name" value="NR_LBD_LXR"/>
    <property type="match status" value="1"/>
</dbReference>
<dbReference type="PROSITE" id="PS51030">
    <property type="entry name" value="NUCLEAR_REC_DBD_2"/>
    <property type="match status" value="1"/>
</dbReference>
<dbReference type="RefSeq" id="XP_035663940.1">
    <property type="nucleotide sequence ID" value="XM_035808047.1"/>
</dbReference>
<dbReference type="GO" id="GO:0045944">
    <property type="term" value="P:positive regulation of transcription by RNA polymerase II"/>
    <property type="evidence" value="ECO:0000318"/>
    <property type="project" value="GO_Central"/>
</dbReference>
<evidence type="ECO:0000313" key="18">
    <source>
        <dbReference type="Proteomes" id="UP000001554"/>
    </source>
</evidence>
<feature type="domain" description="Nuclear receptor" evidence="16">
    <location>
        <begin position="114"/>
        <end position="189"/>
    </location>
</feature>
<dbReference type="PRINTS" id="PR00047">
    <property type="entry name" value="STROIDFINGER"/>
</dbReference>
<evidence type="ECO:0000256" key="5">
    <source>
        <dbReference type="ARBA" id="ARBA00023015"/>
    </source>
</evidence>
<evidence type="ECO:0000256" key="14">
    <source>
        <dbReference type="RuleBase" id="RU004334"/>
    </source>
</evidence>
<dbReference type="GO" id="GO:0004879">
    <property type="term" value="F:nuclear receptor activity"/>
    <property type="evidence" value="ECO:0000318"/>
    <property type="project" value="GO_Central"/>
</dbReference>
<dbReference type="FunFam" id="3.30.50.10:FF:000031">
    <property type="entry name" value="Ecdysone receptor A1"/>
    <property type="match status" value="1"/>
</dbReference>
<keyword evidence="18" id="KW-1185">Reference proteome</keyword>
<dbReference type="GO" id="GO:0000122">
    <property type="term" value="P:negative regulation of transcription by RNA polymerase II"/>
    <property type="evidence" value="ECO:0000318"/>
    <property type="project" value="GO_Central"/>
</dbReference>
<dbReference type="InterPro" id="IPR035500">
    <property type="entry name" value="NHR-like_dom_sf"/>
</dbReference>
<dbReference type="PANTHER" id="PTHR24082:SF509">
    <property type="entry name" value="NUCLEAR RECEPTOR SUBFAMILY 1, GROUP H, MEMBER 3"/>
    <property type="match status" value="1"/>
</dbReference>
<keyword evidence="6 14" id="KW-0238">DNA-binding</keyword>
<dbReference type="GO" id="GO:0005634">
    <property type="term" value="C:nucleus"/>
    <property type="evidence" value="ECO:0000318"/>
    <property type="project" value="GO_Central"/>
</dbReference>
<dbReference type="FunFam" id="1.10.565.10:FF:000109">
    <property type="entry name" value="Nuclear receptor, putative"/>
    <property type="match status" value="1"/>
</dbReference>
<keyword evidence="7 14" id="KW-0804">Transcription</keyword>
<dbReference type="RefSeq" id="XP_035663938.1">
    <property type="nucleotide sequence ID" value="XM_035808045.1"/>
</dbReference>
<comment type="subcellular location">
    <subcellularLocation>
        <location evidence="14">Nucleus</location>
    </subcellularLocation>
</comment>
<dbReference type="InterPro" id="IPR001628">
    <property type="entry name" value="Znf_hrmn_rcpt"/>
</dbReference>
<evidence type="ECO:0000256" key="9">
    <source>
        <dbReference type="ARBA" id="ARBA00023242"/>
    </source>
</evidence>
<evidence type="ECO:0000313" key="22">
    <source>
        <dbReference type="RefSeq" id="XP_035663942.1"/>
    </source>
</evidence>
<evidence type="ECO:0000259" key="17">
    <source>
        <dbReference type="PROSITE" id="PS51843"/>
    </source>
</evidence>
<reference evidence="19 20" key="1">
    <citation type="submission" date="2025-04" db="UniProtKB">
        <authorList>
            <consortium name="RefSeq"/>
        </authorList>
    </citation>
    <scope>IDENTIFICATION</scope>
    <source>
        <strain evidence="19 20">S238N-H82</strain>
        <tissue evidence="19 20">Testes</tissue>
    </source>
</reference>
<dbReference type="PRINTS" id="PR00398">
    <property type="entry name" value="STRDHORMONER"/>
</dbReference>
<dbReference type="InterPro" id="IPR050234">
    <property type="entry name" value="Nuclear_hormone_rcpt_NR1"/>
</dbReference>
<dbReference type="PRINTS" id="PR01283">
    <property type="entry name" value="ECDYSTEROIDR"/>
</dbReference>
<dbReference type="GO" id="GO:0050728">
    <property type="term" value="P:negative regulation of inflammatory response"/>
    <property type="evidence" value="ECO:0000318"/>
    <property type="project" value="GO_Central"/>
</dbReference>
<dbReference type="GO" id="GO:0010883">
    <property type="term" value="P:regulation of lipid storage"/>
    <property type="evidence" value="ECO:0000318"/>
    <property type="project" value="GO_Central"/>
</dbReference>
<dbReference type="Pfam" id="PF00105">
    <property type="entry name" value="zf-C4"/>
    <property type="match status" value="1"/>
</dbReference>
<dbReference type="PROSITE" id="PS51843">
    <property type="entry name" value="NR_LBD"/>
    <property type="match status" value="1"/>
</dbReference>
<evidence type="ECO:0000256" key="1">
    <source>
        <dbReference type="ARBA" id="ARBA00022052"/>
    </source>
</evidence>
<evidence type="ECO:0000313" key="21">
    <source>
        <dbReference type="RefSeq" id="XP_035663940.1"/>
    </source>
</evidence>